<evidence type="ECO:0000259" key="5">
    <source>
        <dbReference type="Pfam" id="PF16332"/>
    </source>
</evidence>
<evidence type="ECO:0000313" key="6">
    <source>
        <dbReference type="EMBL" id="TXH84400.1"/>
    </source>
</evidence>
<evidence type="ECO:0000256" key="2">
    <source>
        <dbReference type="SAM" id="Phobius"/>
    </source>
</evidence>
<feature type="transmembrane region" description="Helical" evidence="2">
    <location>
        <begin position="94"/>
        <end position="114"/>
    </location>
</feature>
<feature type="transmembrane region" description="Helical" evidence="2">
    <location>
        <begin position="307"/>
        <end position="329"/>
    </location>
</feature>
<accession>A0A5C7SL75</accession>
<dbReference type="Gene3D" id="2.70.98.70">
    <property type="match status" value="1"/>
</dbReference>
<dbReference type="InterPro" id="IPR032518">
    <property type="entry name" value="HepII_N"/>
</dbReference>
<dbReference type="Pfam" id="PF07940">
    <property type="entry name" value="Hepar_II_III_C"/>
    <property type="match status" value="1"/>
</dbReference>
<feature type="transmembrane region" description="Helical" evidence="2">
    <location>
        <begin position="126"/>
        <end position="143"/>
    </location>
</feature>
<keyword evidence="2" id="KW-0472">Membrane</keyword>
<evidence type="ECO:0000259" key="4">
    <source>
        <dbReference type="Pfam" id="PF07940"/>
    </source>
</evidence>
<dbReference type="InterPro" id="IPR008929">
    <property type="entry name" value="Chondroitin_lyas"/>
</dbReference>
<feature type="transmembrane region" description="Helical" evidence="2">
    <location>
        <begin position="424"/>
        <end position="444"/>
    </location>
</feature>
<feature type="transmembrane region" description="Helical" evidence="2">
    <location>
        <begin position="391"/>
        <end position="412"/>
    </location>
</feature>
<feature type="transmembrane region" description="Helical" evidence="2">
    <location>
        <begin position="164"/>
        <end position="181"/>
    </location>
</feature>
<organism evidence="6 7">
    <name type="scientific">Thauera aminoaromatica</name>
    <dbReference type="NCBI Taxonomy" id="164330"/>
    <lineage>
        <taxon>Bacteria</taxon>
        <taxon>Pseudomonadati</taxon>
        <taxon>Pseudomonadota</taxon>
        <taxon>Betaproteobacteria</taxon>
        <taxon>Rhodocyclales</taxon>
        <taxon>Zoogloeaceae</taxon>
        <taxon>Thauera</taxon>
    </lineage>
</organism>
<sequence length="1200" mass="130264">MHDSYGPPAAQAPRSYLPIALLWALFIAYGSLVPLEFRPRADAWQAFMDTPWLSLGVGSRADWVANVLLYLVLAWFATGAVWTSRLSAWVRTPLLVGVLGTILALAVGIEYLQLFFPPRTVSRNDLLAEALGTGIGTLLWFAAGPRLAAMWRRFIDGGTHSLRAVLGLYALGYLGLALFPYDFLVSMDELAAKLARPDSLGWLPGLSCGPAFACGIKLLVEAVLMIPFGILLALGVRDHAARRPPGMAAGLAAGALAGVAIEAVQVVLASGTTQGISVLTRALGTLWGLVLARSGIRRWLEYSPQRLLRAALWLSSVWLALVLATNGLLPLRLQASWAALEKLETLRFLPFYYHYYSTETAAVRSLLFVAGSFAPVGVVAALAFPHHRFGASLLALLVAALVAAAVELLKLFTEGKHPDPTNLLIAVAAAWLAHRLVAHLLPILHHHGTRTTPPTSAAQPRRRVATLLAVGVAPAALLLATVLLGLPLAEQPAAGASAPTYPPPSALPPADIAGFRTAHPRLPHPSPADLAALRAGNPAYLQQTASAARSNPNALFAITLAAFVQPGSVDLAPLHARLVASRFSDRGSGQVEPLALAYDWLHDQWSAQERESLRERLAEGCDFLIEVIRKEQLSPYNAFLYNTPLQGLMACSIALYGDHPRGEAFMRFTHELWKKRVLPVWRQVFGRHGGWHEGGEYVAVGIGQAIHTLPALWRTATGEDLFASEAGIRGFLDFLVYRTRPDRTHMRWGDGAWFDRHPRDAAALALEYRHAAAYTLAPPNAARARDGRRVGPVPTGWPWGPLSDDGLIDPAAQTRMPLARLFDGIGLLVARSDWSEDATWLSFKAGDNFWSHSHLDQGAFTIFKGGPLAIDSGWYGPAYGSNHHMNYTYQSIAHNLVTVTDPADEQPGPGFDAANPRHYPNDGGQRRIGSGWGVDAAPLDVAQWQERSETYHTGRIAAHLDEDDLVVAVADVGAAYTNRNSGRGSFADRTRRVERMWRVLGYDRINDAVVVFDDVVASRAGFAKRWLLHAVEPPLVRGDRFDLFIPGDTRPGRRGGSLHGYVLLPRDAVLDTVGGPGFEFFVDGRNHDEDGKVQAAIAKLGHGRAEPGAWRIELRPRAAAVEDRFLVVMLPTLAGDQPQARVRLLEAGAEVGAEIAGPRRTTRWWFVPGRLGARVEVLEDGRKRSREIVPGGSPAGNITD</sequence>
<evidence type="ECO:0000259" key="3">
    <source>
        <dbReference type="Pfam" id="PF04892"/>
    </source>
</evidence>
<evidence type="ECO:0000313" key="7">
    <source>
        <dbReference type="Proteomes" id="UP000321192"/>
    </source>
</evidence>
<feature type="transmembrane region" description="Helical" evidence="2">
    <location>
        <begin position="464"/>
        <end position="489"/>
    </location>
</feature>
<proteinExistence type="predicted"/>
<feature type="transmembrane region" description="Helical" evidence="2">
    <location>
        <begin position="361"/>
        <end position="384"/>
    </location>
</feature>
<dbReference type="Proteomes" id="UP000321192">
    <property type="component" value="Unassembled WGS sequence"/>
</dbReference>
<dbReference type="AlphaFoldDB" id="A0A5C7SL75"/>
<dbReference type="InterPro" id="IPR006976">
    <property type="entry name" value="VanZ-like"/>
</dbReference>
<dbReference type="PANTHER" id="PTHR28008">
    <property type="entry name" value="DOMAIN PROTEIN, PUTATIVE (AFU_ORTHOLOGUE AFUA_3G10980)-RELATED"/>
    <property type="match status" value="1"/>
</dbReference>
<dbReference type="EMBL" id="SSFD01000180">
    <property type="protein sequence ID" value="TXH84400.1"/>
    <property type="molecule type" value="Genomic_DNA"/>
</dbReference>
<dbReference type="GO" id="GO:0030313">
    <property type="term" value="C:cell envelope"/>
    <property type="evidence" value="ECO:0007669"/>
    <property type="project" value="UniProtKB-SubCell"/>
</dbReference>
<dbReference type="Gene3D" id="1.50.10.100">
    <property type="entry name" value="Chondroitin AC/alginate lyase"/>
    <property type="match status" value="1"/>
</dbReference>
<feature type="domain" description="VanZ-like" evidence="3">
    <location>
        <begin position="31"/>
        <end position="141"/>
    </location>
</feature>
<name>A0A5C7SL75_THASP</name>
<feature type="transmembrane region" description="Helical" evidence="2">
    <location>
        <begin position="63"/>
        <end position="82"/>
    </location>
</feature>
<dbReference type="PANTHER" id="PTHR28008:SF1">
    <property type="entry name" value="DOMAIN PROTEIN, PUTATIVE (AFU_ORTHOLOGUE AFUA_3G10980)-RELATED"/>
    <property type="match status" value="1"/>
</dbReference>
<keyword evidence="2" id="KW-0812">Transmembrane</keyword>
<feature type="transmembrane region" description="Helical" evidence="2">
    <location>
        <begin position="246"/>
        <end position="268"/>
    </location>
</feature>
<feature type="transmembrane region" description="Helical" evidence="2">
    <location>
        <begin position="274"/>
        <end position="295"/>
    </location>
</feature>
<evidence type="ECO:0000256" key="1">
    <source>
        <dbReference type="ARBA" id="ARBA00004196"/>
    </source>
</evidence>
<dbReference type="GO" id="GO:0016829">
    <property type="term" value="F:lyase activity"/>
    <property type="evidence" value="ECO:0007669"/>
    <property type="project" value="InterPro"/>
</dbReference>
<feature type="domain" description="Heparinase II N-terminal" evidence="5">
    <location>
        <begin position="590"/>
        <end position="751"/>
    </location>
</feature>
<reference evidence="6 7" key="1">
    <citation type="submission" date="2018-09" db="EMBL/GenBank/DDBJ databases">
        <title>Metagenome Assembled Genomes from an Advanced Water Purification Facility.</title>
        <authorList>
            <person name="Stamps B.W."/>
            <person name="Spear J.R."/>
        </authorList>
    </citation>
    <scope>NUCLEOTIDE SEQUENCE [LARGE SCALE GENOMIC DNA]</scope>
    <source>
        <strain evidence="6">Bin_27_1</strain>
    </source>
</reference>
<protein>
    <submittedName>
        <fullName evidence="6">DUF4962 domain-containing protein</fullName>
    </submittedName>
</protein>
<gene>
    <name evidence="6" type="ORF">E6Q80_11595</name>
</gene>
<dbReference type="Pfam" id="PF04892">
    <property type="entry name" value="VanZ"/>
    <property type="match status" value="1"/>
</dbReference>
<keyword evidence="2" id="KW-1133">Transmembrane helix</keyword>
<dbReference type="RefSeq" id="WP_276658766.1">
    <property type="nucleotide sequence ID" value="NZ_SSFD01000180.1"/>
</dbReference>
<feature type="transmembrane region" description="Helical" evidence="2">
    <location>
        <begin position="16"/>
        <end position="35"/>
    </location>
</feature>
<feature type="domain" description="Heparinase II/III-like C-terminal" evidence="4">
    <location>
        <begin position="819"/>
        <end position="902"/>
    </location>
</feature>
<comment type="caution">
    <text evidence="6">The sequence shown here is derived from an EMBL/GenBank/DDBJ whole genome shotgun (WGS) entry which is preliminary data.</text>
</comment>
<dbReference type="InterPro" id="IPR012480">
    <property type="entry name" value="Hepar_II_III_C"/>
</dbReference>
<feature type="transmembrane region" description="Helical" evidence="2">
    <location>
        <begin position="201"/>
        <end position="234"/>
    </location>
</feature>
<dbReference type="Pfam" id="PF16332">
    <property type="entry name" value="DUF4962"/>
    <property type="match status" value="1"/>
</dbReference>
<comment type="subcellular location">
    <subcellularLocation>
        <location evidence="1">Cell envelope</location>
    </subcellularLocation>
</comment>